<proteinExistence type="predicted"/>
<dbReference type="EMBL" id="JAYKXN010000002">
    <property type="protein sequence ID" value="KAK7309774.1"/>
    <property type="molecule type" value="Genomic_DNA"/>
</dbReference>
<dbReference type="InterPro" id="IPR036047">
    <property type="entry name" value="F-box-like_dom_sf"/>
</dbReference>
<dbReference type="CDD" id="cd22157">
    <property type="entry name" value="F-box_AtFBW1-like"/>
    <property type="match status" value="1"/>
</dbReference>
<dbReference type="PROSITE" id="PS50181">
    <property type="entry name" value="FBOX"/>
    <property type="match status" value="1"/>
</dbReference>
<dbReference type="Pfam" id="PF00646">
    <property type="entry name" value="F-box"/>
    <property type="match status" value="1"/>
</dbReference>
<dbReference type="SUPFAM" id="SSF101447">
    <property type="entry name" value="Formin homology 2 domain (FH2 domain)"/>
    <property type="match status" value="1"/>
</dbReference>
<dbReference type="InterPro" id="IPR050796">
    <property type="entry name" value="SCF_F-box_component"/>
</dbReference>
<evidence type="ECO:0000259" key="1">
    <source>
        <dbReference type="PROSITE" id="PS50181"/>
    </source>
</evidence>
<dbReference type="SUPFAM" id="SSF81383">
    <property type="entry name" value="F-box domain"/>
    <property type="match status" value="1"/>
</dbReference>
<dbReference type="Pfam" id="PF07734">
    <property type="entry name" value="FBA_1"/>
    <property type="match status" value="1"/>
</dbReference>
<dbReference type="InterPro" id="IPR017451">
    <property type="entry name" value="F-box-assoc_interact_dom"/>
</dbReference>
<protein>
    <recommendedName>
        <fullName evidence="1">F-box domain-containing protein</fullName>
    </recommendedName>
</protein>
<dbReference type="InterPro" id="IPR006527">
    <property type="entry name" value="F-box-assoc_dom_typ1"/>
</dbReference>
<organism evidence="2 3">
    <name type="scientific">Clitoria ternatea</name>
    <name type="common">Butterfly pea</name>
    <dbReference type="NCBI Taxonomy" id="43366"/>
    <lineage>
        <taxon>Eukaryota</taxon>
        <taxon>Viridiplantae</taxon>
        <taxon>Streptophyta</taxon>
        <taxon>Embryophyta</taxon>
        <taxon>Tracheophyta</taxon>
        <taxon>Spermatophyta</taxon>
        <taxon>Magnoliopsida</taxon>
        <taxon>eudicotyledons</taxon>
        <taxon>Gunneridae</taxon>
        <taxon>Pentapetalae</taxon>
        <taxon>rosids</taxon>
        <taxon>fabids</taxon>
        <taxon>Fabales</taxon>
        <taxon>Fabaceae</taxon>
        <taxon>Papilionoideae</taxon>
        <taxon>50 kb inversion clade</taxon>
        <taxon>NPAAA clade</taxon>
        <taxon>indigoferoid/millettioid clade</taxon>
        <taxon>Phaseoleae</taxon>
        <taxon>Clitoria</taxon>
    </lineage>
</organism>
<sequence length="411" mass="47825">MENKPTLPRDLIEQILLRLPVRFLLRSQIVCKEWYRLISDPQFAISHFKEAAEPTQRVLFWSSQFYMEFKDVHASLNDHSSVVCHRIPPPPPPPPPHSMACGRRIQYFNENANYEILGSCRGLLLLHCKPDLVLWNPSTGFYKWIQCLPLEFKEDIYMHGFGFHERTGDYHIVLIPFNYDKANSVKVFSFKGNSWSDVSGRNAWFGLYRRQLRKGLFANDRTLHSRQFRTGFLFNGTLHWLASFTLFEYDPYVCDCVHVIIAFDLMEMTLFDIPLPHRIAWKLNYVVCSLFRMGGCLSVSVYNWRKGNHEIWVMKEYNMGSSWIKSIVVPTHDYLFNPICVTKNGGILGFKIKNGILEKRNNKGKLLESLYTGRQCNITYVESLLSLQSAVKGTSNKGQQQHTRLLGYAIY</sequence>
<dbReference type="Proteomes" id="UP001359559">
    <property type="component" value="Unassembled WGS sequence"/>
</dbReference>
<dbReference type="PANTHER" id="PTHR31672:SF13">
    <property type="entry name" value="F-BOX PROTEIN CPR30-LIKE"/>
    <property type="match status" value="1"/>
</dbReference>
<dbReference type="AlphaFoldDB" id="A0AAN9K5Y3"/>
<dbReference type="InterPro" id="IPR001810">
    <property type="entry name" value="F-box_dom"/>
</dbReference>
<keyword evidence="3" id="KW-1185">Reference proteome</keyword>
<gene>
    <name evidence="2" type="ORF">RJT34_06769</name>
</gene>
<name>A0AAN9K5Y3_CLITE</name>
<accession>A0AAN9K5Y3</accession>
<evidence type="ECO:0000313" key="2">
    <source>
        <dbReference type="EMBL" id="KAK7309774.1"/>
    </source>
</evidence>
<feature type="domain" description="F-box" evidence="1">
    <location>
        <begin position="1"/>
        <end position="51"/>
    </location>
</feature>
<evidence type="ECO:0000313" key="3">
    <source>
        <dbReference type="Proteomes" id="UP001359559"/>
    </source>
</evidence>
<comment type="caution">
    <text evidence="2">The sequence shown here is derived from an EMBL/GenBank/DDBJ whole genome shotgun (WGS) entry which is preliminary data.</text>
</comment>
<dbReference type="PANTHER" id="PTHR31672">
    <property type="entry name" value="BNACNNG10540D PROTEIN"/>
    <property type="match status" value="1"/>
</dbReference>
<dbReference type="NCBIfam" id="TIGR01640">
    <property type="entry name" value="F_box_assoc_1"/>
    <property type="match status" value="1"/>
</dbReference>
<reference evidence="2 3" key="1">
    <citation type="submission" date="2024-01" db="EMBL/GenBank/DDBJ databases">
        <title>The genomes of 5 underutilized Papilionoideae crops provide insights into root nodulation and disease resistance.</title>
        <authorList>
            <person name="Yuan L."/>
        </authorList>
    </citation>
    <scope>NUCLEOTIDE SEQUENCE [LARGE SCALE GENOMIC DNA]</scope>
    <source>
        <strain evidence="2">LY-2023</strain>
        <tissue evidence="2">Leaf</tissue>
    </source>
</reference>
<dbReference type="SMART" id="SM00256">
    <property type="entry name" value="FBOX"/>
    <property type="match status" value="1"/>
</dbReference>
<dbReference type="Gene3D" id="1.20.1280.50">
    <property type="match status" value="1"/>
</dbReference>